<dbReference type="GeneTree" id="ENSGT00950000182961"/>
<keyword evidence="4 6" id="KW-1133">Transmembrane helix</keyword>
<feature type="transmembrane region" description="Helical" evidence="6">
    <location>
        <begin position="143"/>
        <end position="165"/>
    </location>
</feature>
<dbReference type="GO" id="GO:0005886">
    <property type="term" value="C:plasma membrane"/>
    <property type="evidence" value="ECO:0007669"/>
    <property type="project" value="TreeGrafter"/>
</dbReference>
<dbReference type="InParanoid" id="H3A419"/>
<dbReference type="Pfam" id="PF00003">
    <property type="entry name" value="7tm_3"/>
    <property type="match status" value="1"/>
</dbReference>
<evidence type="ECO:0000259" key="7">
    <source>
        <dbReference type="PROSITE" id="PS50259"/>
    </source>
</evidence>
<dbReference type="Proteomes" id="UP000008672">
    <property type="component" value="Unassembled WGS sequence"/>
</dbReference>
<dbReference type="GO" id="GO:0030295">
    <property type="term" value="F:protein kinase activator activity"/>
    <property type="evidence" value="ECO:0007669"/>
    <property type="project" value="TreeGrafter"/>
</dbReference>
<keyword evidence="3 6" id="KW-0812">Transmembrane</keyword>
<accession>H3A419</accession>
<comment type="subcellular location">
    <subcellularLocation>
        <location evidence="1">Membrane</location>
        <topology evidence="1">Multi-pass membrane protein</topology>
    </subcellularLocation>
</comment>
<feature type="domain" description="G-protein coupled receptors family 3 profile" evidence="7">
    <location>
        <begin position="77"/>
        <end position="243"/>
    </location>
</feature>
<dbReference type="InterPro" id="IPR017978">
    <property type="entry name" value="GPCR_3_C"/>
</dbReference>
<evidence type="ECO:0000256" key="3">
    <source>
        <dbReference type="ARBA" id="ARBA00022692"/>
    </source>
</evidence>
<evidence type="ECO:0000256" key="6">
    <source>
        <dbReference type="SAM" id="Phobius"/>
    </source>
</evidence>
<dbReference type="EMBL" id="AFYH01113240">
    <property type="status" value="NOT_ANNOTATED_CDS"/>
    <property type="molecule type" value="Genomic_DNA"/>
</dbReference>
<dbReference type="AlphaFoldDB" id="H3A419"/>
<proteinExistence type="inferred from homology"/>
<dbReference type="PANTHER" id="PTHR14511">
    <property type="entry name" value="G PROTEIN COUPLED RECEPTOR, CLASS C, GROUP 5"/>
    <property type="match status" value="1"/>
</dbReference>
<evidence type="ECO:0000256" key="4">
    <source>
        <dbReference type="ARBA" id="ARBA00022989"/>
    </source>
</evidence>
<dbReference type="eggNOG" id="KOG1056">
    <property type="taxonomic scope" value="Eukaryota"/>
</dbReference>
<feature type="transmembrane region" description="Helical" evidence="6">
    <location>
        <begin position="189"/>
        <end position="211"/>
    </location>
</feature>
<dbReference type="EMBL" id="AFYH01113242">
    <property type="status" value="NOT_ANNOTATED_CDS"/>
    <property type="molecule type" value="Genomic_DNA"/>
</dbReference>
<keyword evidence="9" id="KW-1185">Reference proteome</keyword>
<gene>
    <name evidence="8" type="primary">LOC102358972</name>
</gene>
<dbReference type="CDD" id="cd15277">
    <property type="entry name" value="7tmC_RAIG3_GPRC5C"/>
    <property type="match status" value="1"/>
</dbReference>
<dbReference type="Ensembl" id="ENSLACT00000004428.1">
    <property type="protein sequence ID" value="ENSLACP00000004390.1"/>
    <property type="gene ID" value="ENSLACG00000003903.2"/>
</dbReference>
<dbReference type="PROSITE" id="PS50259">
    <property type="entry name" value="G_PROTEIN_RECEP_F3_4"/>
    <property type="match status" value="1"/>
</dbReference>
<feature type="transmembrane region" description="Helical" evidence="6">
    <location>
        <begin position="75"/>
        <end position="97"/>
    </location>
</feature>
<reference evidence="8" key="2">
    <citation type="submission" date="2025-08" db="UniProtKB">
        <authorList>
            <consortium name="Ensembl"/>
        </authorList>
    </citation>
    <scope>IDENTIFICATION</scope>
</reference>
<reference evidence="8" key="3">
    <citation type="submission" date="2025-09" db="UniProtKB">
        <authorList>
            <consortium name="Ensembl"/>
        </authorList>
    </citation>
    <scope>IDENTIFICATION</scope>
</reference>
<dbReference type="OMA" id="LVIAVQW"/>
<organism evidence="8 9">
    <name type="scientific">Latimeria chalumnae</name>
    <name type="common">Coelacanth</name>
    <dbReference type="NCBI Taxonomy" id="7897"/>
    <lineage>
        <taxon>Eukaryota</taxon>
        <taxon>Metazoa</taxon>
        <taxon>Chordata</taxon>
        <taxon>Craniata</taxon>
        <taxon>Vertebrata</taxon>
        <taxon>Euteleostomi</taxon>
        <taxon>Coelacanthiformes</taxon>
        <taxon>Coelacanthidae</taxon>
        <taxon>Latimeria</taxon>
    </lineage>
</organism>
<feature type="transmembrane region" description="Helical" evidence="6">
    <location>
        <begin position="223"/>
        <end position="245"/>
    </location>
</feature>
<dbReference type="Bgee" id="ENSLACG00000003903">
    <property type="expression patterns" value="Expressed in pectoral fin and 4 other cell types or tissues"/>
</dbReference>
<keyword evidence="5 6" id="KW-0472">Membrane</keyword>
<evidence type="ECO:0000256" key="1">
    <source>
        <dbReference type="ARBA" id="ARBA00004141"/>
    </source>
</evidence>
<dbReference type="GO" id="GO:0043235">
    <property type="term" value="C:receptor complex"/>
    <property type="evidence" value="ECO:0007669"/>
    <property type="project" value="TreeGrafter"/>
</dbReference>
<evidence type="ECO:0000256" key="5">
    <source>
        <dbReference type="ARBA" id="ARBA00023136"/>
    </source>
</evidence>
<evidence type="ECO:0000313" key="9">
    <source>
        <dbReference type="Proteomes" id="UP000008672"/>
    </source>
</evidence>
<feature type="transmembrane region" description="Helical" evidence="6">
    <location>
        <begin position="260"/>
        <end position="278"/>
    </location>
</feature>
<protein>
    <submittedName>
        <fullName evidence="8">G protein-coupled receptor, class C, group 5, member C</fullName>
    </submittedName>
</protein>
<sequence length="377" mass="42211">MCLPLALAQNTSTGAPAGCGQDLSPIYYHLCSLQDAWGIVLEAITVAGLVSVFILALVFLGLIPFMENRQKKGILGVNFFFIFGVFGLFAIVFAFIVQAYPANCSVRRFLFGVLFSICFSCLAAHAVRLNFLVRRNHGPGGWATFLLALTFFLVEVVINVEWLLITNVRHKPLSADPSGNPCDIANQDFVSALVYVMFLILLAFVAAWPALCGGFSYWKYHATYILVTTFLSIAIWVVWIIMYIYGNRQVGNPLTWDDPVLAIALVSNAWVFVFFYIIPELVDMTKPDPETELQGLGGRQVQDLTLYGVKNKAFSMEELESEKKKTKFYIYRKGNPPSPYISYVGNGATAPRYAPHDSNIEHCPLPRAQMEPWRSHY</sequence>
<name>H3A419_LATCH</name>
<dbReference type="GO" id="GO:0004930">
    <property type="term" value="F:G protein-coupled receptor activity"/>
    <property type="evidence" value="ECO:0007669"/>
    <property type="project" value="InterPro"/>
</dbReference>
<evidence type="ECO:0000256" key="2">
    <source>
        <dbReference type="ARBA" id="ARBA00007242"/>
    </source>
</evidence>
<evidence type="ECO:0000313" key="8">
    <source>
        <dbReference type="Ensembl" id="ENSLACP00000004390.1"/>
    </source>
</evidence>
<dbReference type="PANTHER" id="PTHR14511:SF19">
    <property type="entry name" value="G-PROTEIN COUPLED RECEPTOR FAMILY C GROUP 5 MEMBER C ISOFORM X1"/>
    <property type="match status" value="1"/>
</dbReference>
<reference evidence="9" key="1">
    <citation type="submission" date="2011-08" db="EMBL/GenBank/DDBJ databases">
        <title>The draft genome of Latimeria chalumnae.</title>
        <authorList>
            <person name="Di Palma F."/>
            <person name="Alfoldi J."/>
            <person name="Johnson J."/>
            <person name="Berlin A."/>
            <person name="Gnerre S."/>
            <person name="Jaffe D."/>
            <person name="MacCallum I."/>
            <person name="Young S."/>
            <person name="Walker B.J."/>
            <person name="Lander E."/>
            <person name="Lindblad-Toh K."/>
        </authorList>
    </citation>
    <scope>NUCLEOTIDE SEQUENCE [LARGE SCALE GENOMIC DNA]</scope>
    <source>
        <strain evidence="9">Wild caught</strain>
    </source>
</reference>
<dbReference type="GO" id="GO:0070062">
    <property type="term" value="C:extracellular exosome"/>
    <property type="evidence" value="ECO:0007669"/>
    <property type="project" value="TreeGrafter"/>
</dbReference>
<feature type="transmembrane region" description="Helical" evidence="6">
    <location>
        <begin position="109"/>
        <end position="131"/>
    </location>
</feature>
<dbReference type="EMBL" id="AFYH01113241">
    <property type="status" value="NOT_ANNOTATED_CDS"/>
    <property type="molecule type" value="Genomic_DNA"/>
</dbReference>
<feature type="transmembrane region" description="Helical" evidence="6">
    <location>
        <begin position="38"/>
        <end position="63"/>
    </location>
</feature>
<comment type="similarity">
    <text evidence="2">Belongs to the G-protein coupled receptor 3 family.</text>
</comment>
<dbReference type="InterPro" id="IPR051753">
    <property type="entry name" value="RA-inducible_GPCR3"/>
</dbReference>